<evidence type="ECO:0000313" key="2">
    <source>
        <dbReference type="Proteomes" id="UP001066276"/>
    </source>
</evidence>
<name>A0AAV7TIU9_PLEWA</name>
<evidence type="ECO:0000313" key="1">
    <source>
        <dbReference type="EMBL" id="KAJ1176196.1"/>
    </source>
</evidence>
<dbReference type="PANTHER" id="PTHR33198">
    <property type="entry name" value="ANK_REP_REGION DOMAIN-CONTAINING PROTEIN-RELATED"/>
    <property type="match status" value="1"/>
</dbReference>
<comment type="caution">
    <text evidence="1">The sequence shown here is derived from an EMBL/GenBank/DDBJ whole genome shotgun (WGS) entry which is preliminary data.</text>
</comment>
<dbReference type="PANTHER" id="PTHR33198:SF19">
    <property type="entry name" value="CCHC-TYPE DOMAIN-CONTAINING PROTEIN"/>
    <property type="match status" value="1"/>
</dbReference>
<dbReference type="Proteomes" id="UP001066276">
    <property type="component" value="Chromosome 3_2"/>
</dbReference>
<evidence type="ECO:0008006" key="3">
    <source>
        <dbReference type="Google" id="ProtNLM"/>
    </source>
</evidence>
<reference evidence="1" key="1">
    <citation type="journal article" date="2022" name="bioRxiv">
        <title>Sequencing and chromosome-scale assembly of the giantPleurodeles waltlgenome.</title>
        <authorList>
            <person name="Brown T."/>
            <person name="Elewa A."/>
            <person name="Iarovenko S."/>
            <person name="Subramanian E."/>
            <person name="Araus A.J."/>
            <person name="Petzold A."/>
            <person name="Susuki M."/>
            <person name="Suzuki K.-i.T."/>
            <person name="Hayashi T."/>
            <person name="Toyoda A."/>
            <person name="Oliveira C."/>
            <person name="Osipova E."/>
            <person name="Leigh N.D."/>
            <person name="Simon A."/>
            <person name="Yun M.H."/>
        </authorList>
    </citation>
    <scope>NUCLEOTIDE SEQUENCE</scope>
    <source>
        <strain evidence="1">20211129_DDA</strain>
        <tissue evidence="1">Liver</tissue>
    </source>
</reference>
<dbReference type="AlphaFoldDB" id="A0AAV7TIU9"/>
<keyword evidence="2" id="KW-1185">Reference proteome</keyword>
<organism evidence="1 2">
    <name type="scientific">Pleurodeles waltl</name>
    <name type="common">Iberian ribbed newt</name>
    <dbReference type="NCBI Taxonomy" id="8319"/>
    <lineage>
        <taxon>Eukaryota</taxon>
        <taxon>Metazoa</taxon>
        <taxon>Chordata</taxon>
        <taxon>Craniata</taxon>
        <taxon>Vertebrata</taxon>
        <taxon>Euteleostomi</taxon>
        <taxon>Amphibia</taxon>
        <taxon>Batrachia</taxon>
        <taxon>Caudata</taxon>
        <taxon>Salamandroidea</taxon>
        <taxon>Salamandridae</taxon>
        <taxon>Pleurodelinae</taxon>
        <taxon>Pleurodeles</taxon>
    </lineage>
</organism>
<sequence length="143" mass="16686">MKEERNEGAIPSAISRRPLPFDLSDPQKKGARWEKWIRRFELYLSAACKSHMDEQARGLFLNLVGYDVEDLLVTFPLKAITKYKGLIKCLTDSFDLQQNVDFERYTFSTACQRTDESLNDFAIRLRKLVTYCEFDKFDNEAAI</sequence>
<dbReference type="EMBL" id="JANPWB010000006">
    <property type="protein sequence ID" value="KAJ1176196.1"/>
    <property type="molecule type" value="Genomic_DNA"/>
</dbReference>
<protein>
    <recommendedName>
        <fullName evidence="3">Retrotransposon gag domain-containing protein</fullName>
    </recommendedName>
</protein>
<gene>
    <name evidence="1" type="ORF">NDU88_001479</name>
</gene>
<accession>A0AAV7TIU9</accession>
<proteinExistence type="predicted"/>